<keyword evidence="2" id="KW-1185">Reference proteome</keyword>
<dbReference type="EMBL" id="JBBUKT010000001">
    <property type="protein sequence ID" value="MEK7949647.1"/>
    <property type="molecule type" value="Genomic_DNA"/>
</dbReference>
<proteinExistence type="predicted"/>
<protein>
    <submittedName>
        <fullName evidence="1">FAD-dependent oxidoreductase</fullName>
    </submittedName>
</protein>
<dbReference type="PANTHER" id="PTHR43747">
    <property type="entry name" value="FAD-BINDING PROTEIN"/>
    <property type="match status" value="1"/>
</dbReference>
<dbReference type="InterPro" id="IPR050816">
    <property type="entry name" value="Flavin-dep_Halogenase_NPB"/>
</dbReference>
<dbReference type="SUPFAM" id="SSF51905">
    <property type="entry name" value="FAD/NAD(P)-binding domain"/>
    <property type="match status" value="1"/>
</dbReference>
<dbReference type="PIRSF" id="PIRSF011396">
    <property type="entry name" value="Trp_halogenase"/>
    <property type="match status" value="1"/>
</dbReference>
<dbReference type="Gene3D" id="3.50.50.60">
    <property type="entry name" value="FAD/NAD(P)-binding domain"/>
    <property type="match status" value="1"/>
</dbReference>
<dbReference type="RefSeq" id="WP_341403066.1">
    <property type="nucleotide sequence ID" value="NZ_JBBUKT010000001.1"/>
</dbReference>
<gene>
    <name evidence="1" type="ORF">WKV53_04030</name>
</gene>
<sequence>MQKPISTIVVLGAGSAGLLAALTLKKKLPAMVTVRILRSPRIGIIGVGEGTTPNFPSFLFDYLKLDQERFFREVHPVWKRGIHFIWGPRGEFPYAFGNHYSVSDTGFSRSNGFYSWEKPYESGFIGRLMQQRKVFLPDENNQPRIDDSYGFHLENPRLVAWLEGEAKRAGVTITDAEITDAARDGEHITHLTLEDGGTVQADFYVDASGFRSELLRGILEEPFESFADSLICDRAVVGGWERQEGDPIQPFTTAETMPAGWSWRIDHRHHVNRGYVYSSAFTSDEEAERVFRERNPLVKQTRVVPFISGHYRRSWVGNVCAVGNSAGFVEPMEATALMVLCMELRALAASLLEGRLEVRQTLADLYNRFSASVWEEIRSFLMIHYKFNTLMDTPFWKHCHELPLSPDAARMVTFYQENGPSSFAHDMLLPRASQFGIEGWWALLVGQRVPWKNQPVSPQERQRWAERQLRLERAVQMSLTTEQALAIVDDPAYWQAAATSQVA</sequence>
<comment type="caution">
    <text evidence="1">The sequence shown here is derived from an EMBL/GenBank/DDBJ whole genome shotgun (WGS) entry which is preliminary data.</text>
</comment>
<reference evidence="1 2" key="1">
    <citation type="submission" date="2024-04" db="EMBL/GenBank/DDBJ databases">
        <title>Luteolibacter sp. isolated from soil.</title>
        <authorList>
            <person name="An J."/>
        </authorList>
    </citation>
    <scope>NUCLEOTIDE SEQUENCE [LARGE SCALE GENOMIC DNA]</scope>
    <source>
        <strain evidence="1 2">Y139</strain>
    </source>
</reference>
<evidence type="ECO:0000313" key="1">
    <source>
        <dbReference type="EMBL" id="MEK7949647.1"/>
    </source>
</evidence>
<name>A0ABU9APL5_9BACT</name>
<evidence type="ECO:0000313" key="2">
    <source>
        <dbReference type="Proteomes" id="UP001371305"/>
    </source>
</evidence>
<dbReference type="InterPro" id="IPR036188">
    <property type="entry name" value="FAD/NAD-bd_sf"/>
</dbReference>
<organism evidence="1 2">
    <name type="scientific">Luteolibacter soli</name>
    <dbReference type="NCBI Taxonomy" id="3135280"/>
    <lineage>
        <taxon>Bacteria</taxon>
        <taxon>Pseudomonadati</taxon>
        <taxon>Verrucomicrobiota</taxon>
        <taxon>Verrucomicrobiia</taxon>
        <taxon>Verrucomicrobiales</taxon>
        <taxon>Verrucomicrobiaceae</taxon>
        <taxon>Luteolibacter</taxon>
    </lineage>
</organism>
<dbReference type="InterPro" id="IPR033856">
    <property type="entry name" value="Trp_halogen"/>
</dbReference>
<dbReference type="PANTHER" id="PTHR43747:SF4">
    <property type="entry name" value="FLAVIN-DEPENDENT TRYPTOPHAN HALOGENASE"/>
    <property type="match status" value="1"/>
</dbReference>
<dbReference type="Proteomes" id="UP001371305">
    <property type="component" value="Unassembled WGS sequence"/>
</dbReference>
<dbReference type="InterPro" id="IPR006905">
    <property type="entry name" value="Flavin_halogenase"/>
</dbReference>
<dbReference type="Pfam" id="PF04820">
    <property type="entry name" value="Trp_halogenase"/>
    <property type="match status" value="1"/>
</dbReference>
<accession>A0ABU9APL5</accession>